<dbReference type="PANTHER" id="PTHR33269">
    <property type="entry name" value="NADH-UBIQUINONE OXIDOREDUCTASE CHAIN 6"/>
    <property type="match status" value="1"/>
</dbReference>
<comment type="similarity">
    <text evidence="1 2">Belongs to the complex I subunit 6 family.</text>
</comment>
<keyword evidence="2" id="KW-0874">Quinone</keyword>
<dbReference type="EC" id="7.1.1.-" evidence="2"/>
<accession>A0A1I3UV51</accession>
<evidence type="ECO:0000313" key="4">
    <source>
        <dbReference type="Proteomes" id="UP000323300"/>
    </source>
</evidence>
<dbReference type="InterPro" id="IPR042106">
    <property type="entry name" value="Nuo/plastoQ_OxRdtase_6_NuoJ"/>
</dbReference>
<keyword evidence="2" id="KW-0472">Membrane</keyword>
<feature type="transmembrane region" description="Helical" evidence="2">
    <location>
        <begin position="169"/>
        <end position="192"/>
    </location>
</feature>
<organism evidence="3 4">
    <name type="scientific">Neomesorhizobium albiziae</name>
    <dbReference type="NCBI Taxonomy" id="335020"/>
    <lineage>
        <taxon>Bacteria</taxon>
        <taxon>Pseudomonadati</taxon>
        <taxon>Pseudomonadota</taxon>
        <taxon>Alphaproteobacteria</taxon>
        <taxon>Hyphomicrobiales</taxon>
        <taxon>Phyllobacteriaceae</taxon>
        <taxon>Neomesorhizobium</taxon>
    </lineage>
</organism>
<keyword evidence="2" id="KW-1003">Cell membrane</keyword>
<feature type="transmembrane region" description="Helical" evidence="2">
    <location>
        <begin position="79"/>
        <end position="101"/>
    </location>
</feature>
<dbReference type="Gene3D" id="1.20.120.1200">
    <property type="entry name" value="NADH-ubiquinone/plastoquinone oxidoreductase chain 6, subunit NuoJ"/>
    <property type="match status" value="1"/>
</dbReference>
<dbReference type="AlphaFoldDB" id="A0A1I3UV51"/>
<proteinExistence type="inferred from homology"/>
<evidence type="ECO:0000256" key="2">
    <source>
        <dbReference type="RuleBase" id="RU004429"/>
    </source>
</evidence>
<dbReference type="PANTHER" id="PTHR33269:SF17">
    <property type="entry name" value="NADH-UBIQUINONE OXIDOREDUCTASE CHAIN 6"/>
    <property type="match status" value="1"/>
</dbReference>
<comment type="subcellular location">
    <subcellularLocation>
        <location evidence="2">Cell membrane</location>
        <topology evidence="2">Multi-pass membrane protein</topology>
    </subcellularLocation>
</comment>
<keyword evidence="2" id="KW-0520">NAD</keyword>
<feature type="transmembrane region" description="Helical" evidence="2">
    <location>
        <begin position="54"/>
        <end position="73"/>
    </location>
</feature>
<keyword evidence="2" id="KW-1133">Transmembrane helix</keyword>
<comment type="catalytic activity">
    <reaction evidence="2">
        <text>a quinone + NADH + 5 H(+)(in) = a quinol + NAD(+) + 4 H(+)(out)</text>
        <dbReference type="Rhea" id="RHEA:57888"/>
        <dbReference type="ChEBI" id="CHEBI:15378"/>
        <dbReference type="ChEBI" id="CHEBI:24646"/>
        <dbReference type="ChEBI" id="CHEBI:57540"/>
        <dbReference type="ChEBI" id="CHEBI:57945"/>
        <dbReference type="ChEBI" id="CHEBI:132124"/>
    </reaction>
</comment>
<evidence type="ECO:0000313" key="3">
    <source>
        <dbReference type="EMBL" id="SFJ87028.1"/>
    </source>
</evidence>
<dbReference type="GO" id="GO:0008137">
    <property type="term" value="F:NADH dehydrogenase (ubiquinone) activity"/>
    <property type="evidence" value="ECO:0007669"/>
    <property type="project" value="UniProtKB-UniRule"/>
</dbReference>
<dbReference type="GO" id="GO:0005886">
    <property type="term" value="C:plasma membrane"/>
    <property type="evidence" value="ECO:0007669"/>
    <property type="project" value="UniProtKB-SubCell"/>
</dbReference>
<dbReference type="InterPro" id="IPR001457">
    <property type="entry name" value="NADH_UbQ/plastoQ_OxRdtase_su6"/>
</dbReference>
<evidence type="ECO:0000256" key="1">
    <source>
        <dbReference type="ARBA" id="ARBA00005698"/>
    </source>
</evidence>
<reference evidence="3 4" key="1">
    <citation type="submission" date="2016-10" db="EMBL/GenBank/DDBJ databases">
        <authorList>
            <person name="Varghese N."/>
            <person name="Submissions S."/>
        </authorList>
    </citation>
    <scope>NUCLEOTIDE SEQUENCE [LARGE SCALE GENOMIC DNA]</scope>
    <source>
        <strain evidence="3 4">DSM 21822</strain>
    </source>
</reference>
<feature type="transmembrane region" description="Helical" evidence="2">
    <location>
        <begin position="113"/>
        <end position="138"/>
    </location>
</feature>
<dbReference type="Proteomes" id="UP000323300">
    <property type="component" value="Unassembled WGS sequence"/>
</dbReference>
<feature type="transmembrane region" description="Helical" evidence="2">
    <location>
        <begin position="28"/>
        <end position="47"/>
    </location>
</feature>
<protein>
    <recommendedName>
        <fullName evidence="2">NADH-quinone oxidoreductase subunit J</fullName>
        <ecNumber evidence="2">7.1.1.-</ecNumber>
    </recommendedName>
</protein>
<keyword evidence="4" id="KW-1185">Reference proteome</keyword>
<comment type="function">
    <text evidence="2">NDH-1 shuttles electrons from NADH, via FMN and iron-sulfur (Fe-S) centers, to quinones in the respiratory chain. Couples the redox reaction to proton translocation (for every two electrons transferred, four hydrogen ions are translocated across the cytoplasmic membrane), and thus conserves the redox energy in a proton gradient.</text>
</comment>
<dbReference type="NCBIfam" id="NF005164">
    <property type="entry name" value="PRK06638.1-4"/>
    <property type="match status" value="1"/>
</dbReference>
<keyword evidence="2" id="KW-0812">Transmembrane</keyword>
<gene>
    <name evidence="3" type="ORF">SAMN04488498_10138</name>
</gene>
<dbReference type="Pfam" id="PF00499">
    <property type="entry name" value="Oxidored_q3"/>
    <property type="match status" value="1"/>
</dbReference>
<dbReference type="EMBL" id="FOSL01000001">
    <property type="protein sequence ID" value="SFJ87028.1"/>
    <property type="molecule type" value="Genomic_DNA"/>
</dbReference>
<sequence>MQGQRGAGCFGILLRKIGKPMLNGLEAAFFYLFAFILIGAAFMVISARNPVHSVLYLILTFFNAAGLFLLMGAEFLAMILLVVYVGAVAVLFLFVVMMLDVDFAELKSGALQYAPVGALVGLILAAELIVVLGGYAFAPQLAGGVAAPTPDIAVRHNTAALGDILYTDYIFFFQIAGLVLLVAMIGAIVLTLRHKEGVKRQSIPAQVARTPATAIEVKKVETGKGI</sequence>
<dbReference type="GO" id="GO:0048038">
    <property type="term" value="F:quinone binding"/>
    <property type="evidence" value="ECO:0007669"/>
    <property type="project" value="UniProtKB-UniRule"/>
</dbReference>
<name>A0A1I3UV51_9HYPH</name>